<dbReference type="OrthoDB" id="8594189at2"/>
<keyword evidence="2" id="KW-0238">DNA-binding</keyword>
<dbReference type="SMART" id="SM00347">
    <property type="entry name" value="HTH_MARR"/>
    <property type="match status" value="1"/>
</dbReference>
<dbReference type="GO" id="GO:0003677">
    <property type="term" value="F:DNA binding"/>
    <property type="evidence" value="ECO:0007669"/>
    <property type="project" value="UniProtKB-KW"/>
</dbReference>
<evidence type="ECO:0000313" key="2">
    <source>
        <dbReference type="EMBL" id="RZS86311.1"/>
    </source>
</evidence>
<dbReference type="SUPFAM" id="SSF46785">
    <property type="entry name" value="Winged helix' DNA-binding domain"/>
    <property type="match status" value="1"/>
</dbReference>
<dbReference type="PROSITE" id="PS50995">
    <property type="entry name" value="HTH_MARR_2"/>
    <property type="match status" value="1"/>
</dbReference>
<dbReference type="InterPro" id="IPR036388">
    <property type="entry name" value="WH-like_DNA-bd_sf"/>
</dbReference>
<organism evidence="2 3">
    <name type="scientific">Pigmentiphaga kullae</name>
    <dbReference type="NCBI Taxonomy" id="151784"/>
    <lineage>
        <taxon>Bacteria</taxon>
        <taxon>Pseudomonadati</taxon>
        <taxon>Pseudomonadota</taxon>
        <taxon>Betaproteobacteria</taxon>
        <taxon>Burkholderiales</taxon>
        <taxon>Alcaligenaceae</taxon>
        <taxon>Pigmentiphaga</taxon>
    </lineage>
</organism>
<sequence length="173" mass="19635">MAGKRAATKEGLRFVKWVDTNHGFHSYEFHDYMQSVAAARYVIRRVQRIIDDCVRKHGLEPLEQQALVQIYGAPEQRLPIGQVAERLDISSSALASRLVTKLEDSGYVRRVPSEEDRRATWACTTPAGVEILHAIVDDLHREVQYFHGKLSETDQRAAMEIFAFYAGFGLDLS</sequence>
<evidence type="ECO:0000259" key="1">
    <source>
        <dbReference type="PROSITE" id="PS50995"/>
    </source>
</evidence>
<dbReference type="InterPro" id="IPR000835">
    <property type="entry name" value="HTH_MarR-typ"/>
</dbReference>
<accession>A0A4Q7NMA3</accession>
<dbReference type="Proteomes" id="UP000292445">
    <property type="component" value="Unassembled WGS sequence"/>
</dbReference>
<evidence type="ECO:0000313" key="3">
    <source>
        <dbReference type="Proteomes" id="UP000292445"/>
    </source>
</evidence>
<feature type="domain" description="HTH marR-type" evidence="1">
    <location>
        <begin position="25"/>
        <end position="167"/>
    </location>
</feature>
<dbReference type="Pfam" id="PF12802">
    <property type="entry name" value="MarR_2"/>
    <property type="match status" value="1"/>
</dbReference>
<dbReference type="GO" id="GO:0003700">
    <property type="term" value="F:DNA-binding transcription factor activity"/>
    <property type="evidence" value="ECO:0007669"/>
    <property type="project" value="InterPro"/>
</dbReference>
<dbReference type="AlphaFoldDB" id="A0A4Q7NMA3"/>
<dbReference type="PANTHER" id="PTHR33164">
    <property type="entry name" value="TRANSCRIPTIONAL REGULATOR, MARR FAMILY"/>
    <property type="match status" value="1"/>
</dbReference>
<dbReference type="InterPro" id="IPR039422">
    <property type="entry name" value="MarR/SlyA-like"/>
</dbReference>
<comment type="caution">
    <text evidence="2">The sequence shown here is derived from an EMBL/GenBank/DDBJ whole genome shotgun (WGS) entry which is preliminary data.</text>
</comment>
<proteinExistence type="predicted"/>
<dbReference type="EMBL" id="SGXC01000001">
    <property type="protein sequence ID" value="RZS86311.1"/>
    <property type="molecule type" value="Genomic_DNA"/>
</dbReference>
<reference evidence="2 3" key="1">
    <citation type="submission" date="2019-02" db="EMBL/GenBank/DDBJ databases">
        <title>Genomic Encyclopedia of Type Strains, Phase IV (KMG-IV): sequencing the most valuable type-strain genomes for metagenomic binning, comparative biology and taxonomic classification.</title>
        <authorList>
            <person name="Goeker M."/>
        </authorList>
    </citation>
    <scope>NUCLEOTIDE SEQUENCE [LARGE SCALE GENOMIC DNA]</scope>
    <source>
        <strain evidence="2 3">K24</strain>
    </source>
</reference>
<protein>
    <submittedName>
        <fullName evidence="2">DNA-binding MarR family transcriptional regulator</fullName>
    </submittedName>
</protein>
<name>A0A4Q7NMA3_9BURK</name>
<dbReference type="Gene3D" id="1.10.10.10">
    <property type="entry name" value="Winged helix-like DNA-binding domain superfamily/Winged helix DNA-binding domain"/>
    <property type="match status" value="1"/>
</dbReference>
<dbReference type="PANTHER" id="PTHR33164:SF43">
    <property type="entry name" value="HTH-TYPE TRANSCRIPTIONAL REPRESSOR YETL"/>
    <property type="match status" value="1"/>
</dbReference>
<gene>
    <name evidence="2" type="ORF">EV675_2351</name>
</gene>
<keyword evidence="3" id="KW-1185">Reference proteome</keyword>
<dbReference type="InterPro" id="IPR036390">
    <property type="entry name" value="WH_DNA-bd_sf"/>
</dbReference>
<dbReference type="GO" id="GO:0006950">
    <property type="term" value="P:response to stress"/>
    <property type="evidence" value="ECO:0007669"/>
    <property type="project" value="TreeGrafter"/>
</dbReference>